<evidence type="ECO:0000313" key="1">
    <source>
        <dbReference type="EMBL" id="KAJ4851272.1"/>
    </source>
</evidence>
<keyword evidence="2" id="KW-1185">Reference proteome</keyword>
<accession>A0A9Q0GLY1</accession>
<reference evidence="1" key="1">
    <citation type="submission" date="2022-02" db="EMBL/GenBank/DDBJ databases">
        <authorList>
            <person name="Henning P.M."/>
            <person name="McCubbin A.G."/>
            <person name="Shore J.S."/>
        </authorList>
    </citation>
    <scope>NUCLEOTIDE SEQUENCE</scope>
    <source>
        <strain evidence="1">F60SS</strain>
        <tissue evidence="1">Leaves</tissue>
    </source>
</reference>
<comment type="caution">
    <text evidence="1">The sequence shown here is derived from an EMBL/GenBank/DDBJ whole genome shotgun (WGS) entry which is preliminary data.</text>
</comment>
<dbReference type="EMBL" id="JAKUCV010000100">
    <property type="protein sequence ID" value="KAJ4851272.1"/>
    <property type="molecule type" value="Genomic_DNA"/>
</dbReference>
<organism evidence="1 2">
    <name type="scientific">Turnera subulata</name>
    <dbReference type="NCBI Taxonomy" id="218843"/>
    <lineage>
        <taxon>Eukaryota</taxon>
        <taxon>Viridiplantae</taxon>
        <taxon>Streptophyta</taxon>
        <taxon>Embryophyta</taxon>
        <taxon>Tracheophyta</taxon>
        <taxon>Spermatophyta</taxon>
        <taxon>Magnoliopsida</taxon>
        <taxon>eudicotyledons</taxon>
        <taxon>Gunneridae</taxon>
        <taxon>Pentapetalae</taxon>
        <taxon>rosids</taxon>
        <taxon>fabids</taxon>
        <taxon>Malpighiales</taxon>
        <taxon>Passifloraceae</taxon>
        <taxon>Turnera</taxon>
    </lineage>
</organism>
<proteinExistence type="predicted"/>
<dbReference type="AlphaFoldDB" id="A0A9Q0GLY1"/>
<reference evidence="1" key="2">
    <citation type="journal article" date="2023" name="Plants (Basel)">
        <title>Annotation of the Turnera subulata (Passifloraceae) Draft Genome Reveals the S-Locus Evolved after the Divergence of Turneroideae from Passifloroideae in a Stepwise Manner.</title>
        <authorList>
            <person name="Henning P.M."/>
            <person name="Roalson E.H."/>
            <person name="Mir W."/>
            <person name="McCubbin A.G."/>
            <person name="Shore J.S."/>
        </authorList>
    </citation>
    <scope>NUCLEOTIDE SEQUENCE</scope>
    <source>
        <strain evidence="1">F60SS</strain>
    </source>
</reference>
<protein>
    <submittedName>
        <fullName evidence="1">Uncharacterized protein</fullName>
    </submittedName>
</protein>
<name>A0A9Q0GLY1_9ROSI</name>
<sequence length="274" mass="31262">MWLSTQICGSSRGSIVSLVVGQRIKRMKMMMMPVACIRSASSSAAVHDGGGLMDDPPLPPLDPASLEYEGNLVDGILFNKYPYFPPTWSLDDDAGRKMISKNWGVWIPPTEADIHRFFDEFYGQIIPYSNRALFTPPYRQVLVPYYHEMRNFWGFEVSRSPDYFNLHIIKPLLWDGDTWAVGLPGSYKYFVQLRFIRAVQYLTALTGHEHEPEDLIRANSCTHYLEHLYLTFTARNMSTGVSQTFQALVRASRSSGGGFYPADVYYMRLKPSSL</sequence>
<evidence type="ECO:0000313" key="2">
    <source>
        <dbReference type="Proteomes" id="UP001141552"/>
    </source>
</evidence>
<gene>
    <name evidence="1" type="ORF">Tsubulata_019964</name>
</gene>
<dbReference type="Proteomes" id="UP001141552">
    <property type="component" value="Unassembled WGS sequence"/>
</dbReference>